<comment type="caution">
    <text evidence="2">The sequence shown here is derived from an EMBL/GenBank/DDBJ whole genome shotgun (WGS) entry which is preliminary data.</text>
</comment>
<dbReference type="OrthoDB" id="69351at2"/>
<keyword evidence="1" id="KW-0812">Transmembrane</keyword>
<evidence type="ECO:0000256" key="1">
    <source>
        <dbReference type="SAM" id="Phobius"/>
    </source>
</evidence>
<dbReference type="AlphaFoldDB" id="A0A2W1JR70"/>
<dbReference type="PANTHER" id="PTHR39085">
    <property type="entry name" value="SLL0924 PROTEIN"/>
    <property type="match status" value="1"/>
</dbReference>
<proteinExistence type="predicted"/>
<evidence type="ECO:0008006" key="4">
    <source>
        <dbReference type="Google" id="ProtNLM"/>
    </source>
</evidence>
<accession>A0A2W1JR70</accession>
<dbReference type="InterPro" id="IPR019250">
    <property type="entry name" value="DUF2227_metal-bd"/>
</dbReference>
<feature type="transmembrane region" description="Helical" evidence="1">
    <location>
        <begin position="92"/>
        <end position="113"/>
    </location>
</feature>
<evidence type="ECO:0000313" key="3">
    <source>
        <dbReference type="Proteomes" id="UP000248857"/>
    </source>
</evidence>
<dbReference type="Pfam" id="PF09988">
    <property type="entry name" value="DUF2227"/>
    <property type="match status" value="1"/>
</dbReference>
<keyword evidence="3" id="KW-1185">Reference proteome</keyword>
<feature type="transmembrane region" description="Helical" evidence="1">
    <location>
        <begin position="12"/>
        <end position="41"/>
    </location>
</feature>
<protein>
    <recommendedName>
        <fullName evidence="4">Metal-binding protein</fullName>
    </recommendedName>
</protein>
<evidence type="ECO:0000313" key="2">
    <source>
        <dbReference type="EMBL" id="PZD73322.1"/>
    </source>
</evidence>
<dbReference type="Proteomes" id="UP000248857">
    <property type="component" value="Unassembled WGS sequence"/>
</dbReference>
<keyword evidence="1" id="KW-0472">Membrane</keyword>
<name>A0A2W1JR70_9CYAN</name>
<gene>
    <name evidence="2" type="ORF">C1752_02275</name>
</gene>
<dbReference type="EMBL" id="PQWO01000006">
    <property type="protein sequence ID" value="PZD73322.1"/>
    <property type="molecule type" value="Genomic_DNA"/>
</dbReference>
<keyword evidence="1" id="KW-1133">Transmembrane helix</keyword>
<organism evidence="2 3">
    <name type="scientific">Acaryochloris thomasi RCC1774</name>
    <dbReference type="NCBI Taxonomy" id="1764569"/>
    <lineage>
        <taxon>Bacteria</taxon>
        <taxon>Bacillati</taxon>
        <taxon>Cyanobacteriota</taxon>
        <taxon>Cyanophyceae</taxon>
        <taxon>Acaryochloridales</taxon>
        <taxon>Acaryochloridaceae</taxon>
        <taxon>Acaryochloris</taxon>
        <taxon>Acaryochloris thomasi</taxon>
    </lineage>
</organism>
<dbReference type="PANTHER" id="PTHR39085:SF1">
    <property type="entry name" value="SLL0924 PROTEIN"/>
    <property type="match status" value="1"/>
</dbReference>
<dbReference type="RefSeq" id="WP_110986234.1">
    <property type="nucleotide sequence ID" value="NZ_CAWNWM010000006.1"/>
</dbReference>
<sequence length="172" mass="19441">MSSGRTHDQITFICLPWVGALTLLVTFNLGVSLCLCGGFLFSGLMFGPDLDIYSKQYQRWGLLKFIWLPYQKVLSHRSLLSHGPVIGTLLRLLYLGLWIILALTACEVISRLWHLSWQMPPLKTVLEQMWIQSPHSCIALLLGLEAGAMSHSISDGISSGRKAFLKRWKRRS</sequence>
<reference evidence="2 3" key="1">
    <citation type="journal article" date="2018" name="Sci. Rep.">
        <title>A novel species of the marine cyanobacterium Acaryochloris with a unique pigment content and lifestyle.</title>
        <authorList>
            <person name="Partensky F."/>
            <person name="Six C."/>
            <person name="Ratin M."/>
            <person name="Garczarek L."/>
            <person name="Vaulot D."/>
            <person name="Probert I."/>
            <person name="Calteau A."/>
            <person name="Gourvil P."/>
            <person name="Marie D."/>
            <person name="Grebert T."/>
            <person name="Bouchier C."/>
            <person name="Le Panse S."/>
            <person name="Gachenot M."/>
            <person name="Rodriguez F."/>
            <person name="Garrido J.L."/>
        </authorList>
    </citation>
    <scope>NUCLEOTIDE SEQUENCE [LARGE SCALE GENOMIC DNA]</scope>
    <source>
        <strain evidence="2 3">RCC1774</strain>
    </source>
</reference>